<accession>A0A344J629</accession>
<dbReference type="GO" id="GO:0005524">
    <property type="term" value="F:ATP binding"/>
    <property type="evidence" value="ECO:0007669"/>
    <property type="project" value="InterPro"/>
</dbReference>
<dbReference type="RefSeq" id="WP_112926702.1">
    <property type="nucleotide sequence ID" value="NZ_CP029556.1"/>
</dbReference>
<gene>
    <name evidence="2" type="ORF">DCD74_07140</name>
</gene>
<dbReference type="SUPFAM" id="SSF52540">
    <property type="entry name" value="P-loop containing nucleoside triphosphate hydrolases"/>
    <property type="match status" value="1"/>
</dbReference>
<keyword evidence="3" id="KW-1185">Reference proteome</keyword>
<name>A0A344J629_9GAMM</name>
<proteinExistence type="predicted"/>
<dbReference type="PANTHER" id="PTHR37291">
    <property type="entry name" value="5-METHYLCYTOSINE-SPECIFIC RESTRICTION ENZYME B"/>
    <property type="match status" value="1"/>
</dbReference>
<feature type="domain" description="ATPase dynein-related AAA" evidence="1">
    <location>
        <begin position="628"/>
        <end position="708"/>
    </location>
</feature>
<dbReference type="REBASE" id="257922">
    <property type="entry name" value="Lsp834McrBCP"/>
</dbReference>
<dbReference type="EMBL" id="CP029556">
    <property type="protein sequence ID" value="AXA84489.1"/>
    <property type="molecule type" value="Genomic_DNA"/>
</dbReference>
<dbReference type="InterPro" id="IPR027417">
    <property type="entry name" value="P-loop_NTPase"/>
</dbReference>
<dbReference type="AlphaFoldDB" id="A0A344J629"/>
<dbReference type="OrthoDB" id="9781481at2"/>
<dbReference type="KEGG" id="lue:DCD74_07140"/>
<reference evidence="3" key="1">
    <citation type="submission" date="2018-05" db="EMBL/GenBank/DDBJ databases">
        <title>Luteimonas pekinense sp. nov., isolated from human Meibomian gland secretions, Beijing, China.</title>
        <authorList>
            <person name="Wen T."/>
            <person name="Bai H."/>
            <person name="Lv H."/>
        </authorList>
    </citation>
    <scope>NUCLEOTIDE SEQUENCE [LARGE SCALE GENOMIC DNA]</scope>
    <source>
        <strain evidence="3">83-4</strain>
    </source>
</reference>
<dbReference type="PANTHER" id="PTHR37291:SF1">
    <property type="entry name" value="TYPE IV METHYL-DIRECTED RESTRICTION ENZYME ECOKMCRB SUBUNIT"/>
    <property type="match status" value="1"/>
</dbReference>
<dbReference type="Proteomes" id="UP000251842">
    <property type="component" value="Chromosome"/>
</dbReference>
<protein>
    <submittedName>
        <fullName evidence="2">McrB</fullName>
    </submittedName>
</protein>
<evidence type="ECO:0000313" key="2">
    <source>
        <dbReference type="EMBL" id="AXA84489.1"/>
    </source>
</evidence>
<evidence type="ECO:0000259" key="1">
    <source>
        <dbReference type="Pfam" id="PF07728"/>
    </source>
</evidence>
<organism evidence="2 3">
    <name type="scientific">Solilutibacter oculi</name>
    <dbReference type="NCBI Taxonomy" id="2698682"/>
    <lineage>
        <taxon>Bacteria</taxon>
        <taxon>Pseudomonadati</taxon>
        <taxon>Pseudomonadota</taxon>
        <taxon>Gammaproteobacteria</taxon>
        <taxon>Lysobacterales</taxon>
        <taxon>Lysobacteraceae</taxon>
        <taxon>Solilutibacter</taxon>
    </lineage>
</organism>
<evidence type="ECO:0000313" key="3">
    <source>
        <dbReference type="Proteomes" id="UP000251842"/>
    </source>
</evidence>
<dbReference type="InterPro" id="IPR011704">
    <property type="entry name" value="ATPase_dyneun-rel_AAA"/>
</dbReference>
<dbReference type="Pfam" id="PF07728">
    <property type="entry name" value="AAA_5"/>
    <property type="match status" value="1"/>
</dbReference>
<dbReference type="InterPro" id="IPR052934">
    <property type="entry name" value="Methyl-DNA_Rec/Restrict_Enz"/>
</dbReference>
<dbReference type="GO" id="GO:0016887">
    <property type="term" value="F:ATP hydrolysis activity"/>
    <property type="evidence" value="ECO:0007669"/>
    <property type="project" value="InterPro"/>
</dbReference>
<sequence>MQRHDETGGCVAFNEDLSDWDAFLRDWPIERLRSMTLAEYATVGDKRCFTYLVERGLDGYGGMRGGTALKFGIYAHRSGENDEKRQENVTYSANYAWYSRFGGDEESVFQKVRDEVAAIAQAAVKGDFSPVDSSADDGLLWPVFRSKIAFLYQDRSAPRLTAVLSPQSLRRFLGLPANDATPITQLHARVLQQKQAGESLIAFSERVWETAKPPEEGGTFSAASAMDYLSRRFPGSYSGTSHLAAYRTPSGRQLAFDPGSNPAKKIAVQIFVDAVPPFGSALTVTEYPPEKSRNHHLKSHAPALAAGERAFSVNVASAEALTQLCDWYDSEISQTAPSSTSSIVMPINQPLNQILFGPPGTGKTFHTIDKAVAILDPAFYSARNDEREPMKQRFDELTQEGLVRFVTFHQSFSYEDFVEGIRADSEGGSLQYRVEPGVFRSICEDARGSSQIASDIGVREGARIWKISIDGTVTSTTRNYCFNHGEARIGWSEAGDLMNENLSSVPAYAVLGSNDRSSLHGFSREIEPGDVLLCIGSEDKFQAVGVVQGEYEYQASPPAGVRQDYVNVLPVNWLATGLSLDIRPLNDGRKFTLKTVYELSRFGWPELAEYLEAASVSLTKGEHEVAKISQPRVLIIDEINRGNISRIFGELITLIEPSKRKGSVEALEVVLPYSKKKFSVPDNVYLIGTMNTADRSLAGLDIALRRRFVFEEMPPKPNLLGTVDGIDLQKLLTTMNQRIEVLLGRDYLLGHAYFIGIKSVADLKDVFQRQVLPLLQEYFFEDWEKIALVLNDHRKAADHRFLSQPGNDLQALFGKEGVANSNPRWNINTKAFIEPESYLGIYSAAGPAP</sequence>
<dbReference type="Gene3D" id="3.40.50.300">
    <property type="entry name" value="P-loop containing nucleotide triphosphate hydrolases"/>
    <property type="match status" value="1"/>
</dbReference>